<protein>
    <recommendedName>
        <fullName evidence="2">GBF-interacting protein 1 N-terminal domain-containing protein</fullName>
    </recommendedName>
</protein>
<dbReference type="EMBL" id="BPVZ01000116">
    <property type="protein sequence ID" value="GKV36485.1"/>
    <property type="molecule type" value="Genomic_DNA"/>
</dbReference>
<feature type="region of interest" description="Disordered" evidence="1">
    <location>
        <begin position="384"/>
        <end position="430"/>
    </location>
</feature>
<evidence type="ECO:0000259" key="2">
    <source>
        <dbReference type="Pfam" id="PF06972"/>
    </source>
</evidence>
<name>A0AAV5LGP0_9ROSI</name>
<dbReference type="PANTHER" id="PTHR46775">
    <property type="entry name" value="FLOCCULATION PROTEIN (DUF1296)"/>
    <property type="match status" value="1"/>
</dbReference>
<dbReference type="InterPro" id="IPR044277">
    <property type="entry name" value="GIP1"/>
</dbReference>
<dbReference type="Proteomes" id="UP001054252">
    <property type="component" value="Unassembled WGS sequence"/>
</dbReference>
<evidence type="ECO:0000256" key="1">
    <source>
        <dbReference type="SAM" id="MobiDB-lite"/>
    </source>
</evidence>
<dbReference type="GO" id="GO:0051082">
    <property type="term" value="F:unfolded protein binding"/>
    <property type="evidence" value="ECO:0007669"/>
    <property type="project" value="TreeGrafter"/>
</dbReference>
<dbReference type="AlphaFoldDB" id="A0AAV5LGP0"/>
<keyword evidence="4" id="KW-1185">Reference proteome</keyword>
<proteinExistence type="predicted"/>
<dbReference type="PANTHER" id="PTHR46775:SF2">
    <property type="entry name" value="GBF-INTERACTING PROTEIN 1-LIKE"/>
    <property type="match status" value="1"/>
</dbReference>
<organism evidence="3 4">
    <name type="scientific">Rubroshorea leprosula</name>
    <dbReference type="NCBI Taxonomy" id="152421"/>
    <lineage>
        <taxon>Eukaryota</taxon>
        <taxon>Viridiplantae</taxon>
        <taxon>Streptophyta</taxon>
        <taxon>Embryophyta</taxon>
        <taxon>Tracheophyta</taxon>
        <taxon>Spermatophyta</taxon>
        <taxon>Magnoliopsida</taxon>
        <taxon>eudicotyledons</taxon>
        <taxon>Gunneridae</taxon>
        <taxon>Pentapetalae</taxon>
        <taxon>rosids</taxon>
        <taxon>malvids</taxon>
        <taxon>Malvales</taxon>
        <taxon>Dipterocarpaceae</taxon>
        <taxon>Rubroshorea</taxon>
    </lineage>
</organism>
<dbReference type="SUPFAM" id="SSF46934">
    <property type="entry name" value="UBA-like"/>
    <property type="match status" value="1"/>
</dbReference>
<dbReference type="GO" id="GO:0005634">
    <property type="term" value="C:nucleus"/>
    <property type="evidence" value="ECO:0007669"/>
    <property type="project" value="TreeGrafter"/>
</dbReference>
<feature type="domain" description="GBF-interacting protein 1 N-terminal" evidence="2">
    <location>
        <begin position="15"/>
        <end position="76"/>
    </location>
</feature>
<feature type="region of interest" description="Disordered" evidence="1">
    <location>
        <begin position="273"/>
        <end position="293"/>
    </location>
</feature>
<comment type="caution">
    <text evidence="3">The sequence shown here is derived from an EMBL/GenBank/DDBJ whole genome shotgun (WGS) entry which is preliminary data.</text>
</comment>
<sequence>MSSSGRGGEAFRVLIPENAKKTIQNIREITGKKHSDEEIYAVLKECDMDPNDTAQKLFYLDTFHEVKSKKRDCRKETAGMQGRGTRGARGNHSNNTLSDFGAGRNTSARRENGTNHITDSGSIPLPVSQRGKRNAVSYMKKSPTAVPNGRSNLSDGSLIPGGVSKGTKDAAPINVKTSATAAVVADVLPVKESSNSVSYHTLASLVGDQEKPLTSSNQTSTSATVSSINLSASDLAFPPSLPHHSGAVGTIKYEEVEQQQEATEVNHIQGNIAISNDQNLNHSRKDPGKPKAAEQIDSSVHLEHSPPQGITSEISIVTVKDNSKLPPTVTSDDQHVIFPAHFQVSEALKNGLTFGSFDPSFGLGMMYNNVTNSETNSACAVESSQGSDETAEELSPSNQSVSSALQGDTSEEPQPPVFEEVPESDSSIPSTADLKNIQSNKEIKLQVENDQGLNVQNAPSYNLGFMQPLSTSNFVQCDGSESQIHGVSRFSHFVNGNAPAPSGSSTPPVSSSVVAPPQAVPFFRQPFPHFPYYLSPFLMSPMHQFLSPGGGLPQQPSTGNVYLPPGAPPSGVKIPLPQFKPGANAGNVTHVTIPSGYGSYNTPPVGFNPVPTATSGGSTSKEDLAASQLKENNVNATGTPSDGPALWMPTPGQDLSNLTLGSLYNFSLHGQHVAFSHAQAGHGSFAGLYQTPQTMAAPSNFNPLLQQSQPVAAAAEPMGPITAYQQPQLAQLNWNTNY</sequence>
<feature type="compositionally biased region" description="Polar residues" evidence="1">
    <location>
        <begin position="395"/>
        <end position="408"/>
    </location>
</feature>
<dbReference type="InterPro" id="IPR009719">
    <property type="entry name" value="GIP1_N"/>
</dbReference>
<accession>A0AAV5LGP0</accession>
<gene>
    <name evidence="3" type="ORF">SLEP1_g44611</name>
</gene>
<feature type="compositionally biased region" description="Basic and acidic residues" evidence="1">
    <location>
        <begin position="283"/>
        <end position="293"/>
    </location>
</feature>
<reference evidence="3 4" key="1">
    <citation type="journal article" date="2021" name="Commun. Biol.">
        <title>The genome of Shorea leprosula (Dipterocarpaceae) highlights the ecological relevance of drought in aseasonal tropical rainforests.</title>
        <authorList>
            <person name="Ng K.K.S."/>
            <person name="Kobayashi M.J."/>
            <person name="Fawcett J.A."/>
            <person name="Hatakeyama M."/>
            <person name="Paape T."/>
            <person name="Ng C.H."/>
            <person name="Ang C.C."/>
            <person name="Tnah L.H."/>
            <person name="Lee C.T."/>
            <person name="Nishiyama T."/>
            <person name="Sese J."/>
            <person name="O'Brien M.J."/>
            <person name="Copetti D."/>
            <person name="Mohd Noor M.I."/>
            <person name="Ong R.C."/>
            <person name="Putra M."/>
            <person name="Sireger I.Z."/>
            <person name="Indrioko S."/>
            <person name="Kosugi Y."/>
            <person name="Izuno A."/>
            <person name="Isagi Y."/>
            <person name="Lee S.L."/>
            <person name="Shimizu K.K."/>
        </authorList>
    </citation>
    <scope>NUCLEOTIDE SEQUENCE [LARGE SCALE GENOMIC DNA]</scope>
    <source>
        <strain evidence="3">214</strain>
    </source>
</reference>
<feature type="region of interest" description="Disordered" evidence="1">
    <location>
        <begin position="74"/>
        <end position="133"/>
    </location>
</feature>
<evidence type="ECO:0000313" key="3">
    <source>
        <dbReference type="EMBL" id="GKV36485.1"/>
    </source>
</evidence>
<dbReference type="Pfam" id="PF06972">
    <property type="entry name" value="GIP1_N"/>
    <property type="match status" value="1"/>
</dbReference>
<dbReference type="InterPro" id="IPR009060">
    <property type="entry name" value="UBA-like_sf"/>
</dbReference>
<evidence type="ECO:0000313" key="4">
    <source>
        <dbReference type="Proteomes" id="UP001054252"/>
    </source>
</evidence>